<gene>
    <name evidence="3" type="ORF">AWT83_12385</name>
    <name evidence="6" type="ORF">B1P95_04740</name>
    <name evidence="7" type="ORF">DKP91_05585</name>
    <name evidence="8" type="ORF">DTPHA_601622</name>
    <name evidence="2" type="ORF">GBM73_02530</name>
    <name evidence="4" type="ORF">KYX88_07545</name>
    <name evidence="5" type="ORF">P6Z85_07735</name>
</gene>
<dbReference type="Proteomes" id="UP001260956">
    <property type="component" value="Unassembled WGS sequence"/>
</dbReference>
<dbReference type="AlphaFoldDB" id="A0A132ZFQ3"/>
<sequence>MQTFPLNYFSALRTPTQVFAGRKLLSWPKFFLIFVFLVSLMVMPVTLFYANQIQAIPLEQFLSVHSLIDEQGTQKFSELELSETGLQASQQTIAVTPEILVGVSLSEKQQSDHGTFIDFEKEQWVIQQKDKSGIRRYTMNYSPSFQPDSVRTPEDFQRFLEREFYASNRPTIILSYSLSLGLVLFVMTSLILFGASFFLWMTRKSQLSSIHTFKESANLMLNVMGIGSMAAAVVGFIHFDFILMLSVQTTITVLLLLWVFVKTRFKDKRVE</sequence>
<dbReference type="Proteomes" id="UP000070452">
    <property type="component" value="Unassembled WGS sequence"/>
</dbReference>
<dbReference type="EMBL" id="LRHK01000001">
    <property type="protein sequence ID" value="KWX19226.1"/>
    <property type="molecule type" value="Genomic_DNA"/>
</dbReference>
<dbReference type="GeneID" id="66454352"/>
<evidence type="ECO:0000313" key="13">
    <source>
        <dbReference type="Proteomes" id="UP000469871"/>
    </source>
</evidence>
<comment type="caution">
    <text evidence="6">The sequence shown here is derived from an EMBL/GenBank/DDBJ whole genome shotgun (WGS) entry which is preliminary data.</text>
</comment>
<reference evidence="8 10" key="2">
    <citation type="submission" date="2016-04" db="EMBL/GenBank/DDBJ databases">
        <authorList>
            <person name="Millard A."/>
        </authorList>
    </citation>
    <scope>NUCLEOTIDE SEQUENCE [LARGE SCALE GENOMIC DNA]</scope>
    <source>
        <strain evidence="8">Isolate 22</strain>
    </source>
</reference>
<name>A0A132ZFQ3_ENTFC</name>
<dbReference type="PATRIC" id="fig|1352.1358.peg.1734"/>
<dbReference type="RefSeq" id="WP_002295923.1">
    <property type="nucleotide sequence ID" value="NZ_AP022341.1"/>
</dbReference>
<feature type="transmembrane region" description="Helical" evidence="1">
    <location>
        <begin position="173"/>
        <end position="199"/>
    </location>
</feature>
<evidence type="ECO:0000313" key="9">
    <source>
        <dbReference type="Proteomes" id="UP000070452"/>
    </source>
</evidence>
<reference evidence="7 12" key="4">
    <citation type="submission" date="2018-05" db="EMBL/GenBank/DDBJ databases">
        <title>Vancomycin-resistant Enterococcus faecium strain from Chelyabinsk, Russia.</title>
        <authorList>
            <person name="Gostev V."/>
            <person name="Goncharov A."/>
            <person name="Kolodzhieva V."/>
            <person name="Suvorov A."/>
            <person name="Sidorenko S."/>
            <person name="Zueva L."/>
        </authorList>
    </citation>
    <scope>NUCLEOTIDE SEQUENCE [LARGE SCALE GENOMIC DNA]</scope>
    <source>
        <strain evidence="7 12">20</strain>
    </source>
</reference>
<evidence type="ECO:0000313" key="6">
    <source>
        <dbReference type="EMBL" id="OOL83292.1"/>
    </source>
</evidence>
<dbReference type="EMBL" id="WEFP01000001">
    <property type="protein sequence ID" value="KAB7576258.1"/>
    <property type="molecule type" value="Genomic_DNA"/>
</dbReference>
<dbReference type="EMBL" id="QHGU01000019">
    <property type="protein sequence ID" value="PZM56153.1"/>
    <property type="molecule type" value="Genomic_DNA"/>
</dbReference>
<reference evidence="2 13" key="5">
    <citation type="submission" date="2019-10" db="EMBL/GenBank/DDBJ databases">
        <title>Evolutionary dynamics of vancomycin-resistant Enterococcus faecium during gastrointestinal tract colonization and bloodstream infection in immunocompromised pediatric patients.</title>
        <authorList>
            <person name="Chilambi G.S."/>
            <person name="Nordstrom H.R."/>
            <person name="Evans D.R."/>
            <person name="Ferrolino J."/>
            <person name="Hayden R.T."/>
            <person name="Maron G.M."/>
            <person name="Vo A.N."/>
            <person name="Gilmore M.S."/>
            <person name="Wolf J."/>
            <person name="Rosch J.W."/>
            <person name="Van Tyne D."/>
        </authorList>
    </citation>
    <scope>NUCLEOTIDE SEQUENCE [LARGE SCALE GENOMIC DNA]</scope>
    <source>
        <strain evidence="2 13">VRECG27</strain>
    </source>
</reference>
<dbReference type="EMBL" id="JARPTX010000021">
    <property type="protein sequence ID" value="MDT2370050.1"/>
    <property type="molecule type" value="Genomic_DNA"/>
</dbReference>
<accession>A0A132ZFQ3</accession>
<feature type="transmembrane region" description="Helical" evidence="1">
    <location>
        <begin position="30"/>
        <end position="50"/>
    </location>
</feature>
<keyword evidence="1" id="KW-0472">Membrane</keyword>
<dbReference type="Proteomes" id="UP000191171">
    <property type="component" value="Unassembled WGS sequence"/>
</dbReference>
<dbReference type="EMBL" id="JAIFOC010000055">
    <property type="protein sequence ID" value="MBX4222672.1"/>
    <property type="molecule type" value="Genomic_DNA"/>
</dbReference>
<organism evidence="6 11">
    <name type="scientific">Enterococcus faecium</name>
    <name type="common">Streptococcus faecium</name>
    <dbReference type="NCBI Taxonomy" id="1352"/>
    <lineage>
        <taxon>Bacteria</taxon>
        <taxon>Bacillati</taxon>
        <taxon>Bacillota</taxon>
        <taxon>Bacilli</taxon>
        <taxon>Lactobacillales</taxon>
        <taxon>Enterococcaceae</taxon>
        <taxon>Enterococcus</taxon>
    </lineage>
</organism>
<dbReference type="Proteomes" id="UP001139644">
    <property type="component" value="Unassembled WGS sequence"/>
</dbReference>
<dbReference type="Proteomes" id="UP000249070">
    <property type="component" value="Unassembled WGS sequence"/>
</dbReference>
<protein>
    <submittedName>
        <fullName evidence="8">Integral membrane protein</fullName>
    </submittedName>
    <submittedName>
        <fullName evidence="6">Maltodextrose utilization protein MalA</fullName>
    </submittedName>
</protein>
<evidence type="ECO:0000313" key="12">
    <source>
        <dbReference type="Proteomes" id="UP000249070"/>
    </source>
</evidence>
<evidence type="ECO:0000313" key="4">
    <source>
        <dbReference type="EMBL" id="MBX4222672.1"/>
    </source>
</evidence>
<dbReference type="STRING" id="1352.AL014_06345"/>
<dbReference type="EMBL" id="MVGJ01000020">
    <property type="protein sequence ID" value="OOL83292.1"/>
    <property type="molecule type" value="Genomic_DNA"/>
</dbReference>
<proteinExistence type="predicted"/>
<keyword evidence="1" id="KW-1133">Transmembrane helix</keyword>
<reference evidence="3 9" key="1">
    <citation type="submission" date="2016-01" db="EMBL/GenBank/DDBJ databases">
        <title>Molecular Mechanisms for transfer of large genomic segments between Enterococcus faecium strains.</title>
        <authorList>
            <person name="Garcia-Solache M.A."/>
            <person name="Lebreton F."/>
            <person name="Mclaughlin R.E."/>
            <person name="Whiteaker J.D."/>
            <person name="Gilmore M.S."/>
            <person name="Rice L.B."/>
        </authorList>
    </citation>
    <scope>NUCLEOTIDE SEQUENCE [LARGE SCALE GENOMIC DNA]</scope>
    <source>
        <strain evidence="3 9">D344RRF x C68</strain>
    </source>
</reference>
<dbReference type="Proteomes" id="UP000183509">
    <property type="component" value="Unassembled WGS sequence"/>
</dbReference>
<evidence type="ECO:0000313" key="2">
    <source>
        <dbReference type="EMBL" id="KAB7576258.1"/>
    </source>
</evidence>
<reference evidence="4" key="6">
    <citation type="journal article" date="2022" name="J. Anim. Sci.">
        <title>Whole genome sequence analyses-based assessment of virulence potential and antimicrobial susceptibilities and resistance of Enterococcus faecium strains isolated from commercial swine and cattle probiotic products.</title>
        <authorList>
            <person name="Shridhar P.B."/>
            <person name="Amachawadi R.G."/>
            <person name="Tokach M."/>
            <person name="Patel I."/>
            <person name="Gangiredla J."/>
            <person name="Mammel M."/>
            <person name="Nagaraja T.G."/>
        </authorList>
    </citation>
    <scope>NUCLEOTIDE SEQUENCE</scope>
    <source>
        <strain evidence="4">EF215</strain>
    </source>
</reference>
<dbReference type="Proteomes" id="UP000469871">
    <property type="component" value="Unassembled WGS sequence"/>
</dbReference>
<evidence type="ECO:0000313" key="10">
    <source>
        <dbReference type="Proteomes" id="UP000183509"/>
    </source>
</evidence>
<dbReference type="EMBL" id="FKLM01000025">
    <property type="protein sequence ID" value="SAM46078.1"/>
    <property type="molecule type" value="Genomic_DNA"/>
</dbReference>
<evidence type="ECO:0000313" key="8">
    <source>
        <dbReference type="EMBL" id="SAM46078.1"/>
    </source>
</evidence>
<evidence type="ECO:0000313" key="11">
    <source>
        <dbReference type="Proteomes" id="UP000191171"/>
    </source>
</evidence>
<evidence type="ECO:0000256" key="1">
    <source>
        <dbReference type="SAM" id="Phobius"/>
    </source>
</evidence>
<keyword evidence="1" id="KW-0812">Transmembrane</keyword>
<evidence type="ECO:0000313" key="7">
    <source>
        <dbReference type="EMBL" id="PZM56153.1"/>
    </source>
</evidence>
<reference evidence="5" key="7">
    <citation type="submission" date="2023-03" db="EMBL/GenBank/DDBJ databases">
        <authorList>
            <person name="Shen W."/>
            <person name="Cai J."/>
        </authorList>
    </citation>
    <scope>NUCLEOTIDE SEQUENCE</scope>
    <source>
        <strain evidence="5">B1010-2</strain>
    </source>
</reference>
<evidence type="ECO:0000313" key="3">
    <source>
        <dbReference type="EMBL" id="KWX19226.1"/>
    </source>
</evidence>
<feature type="transmembrane region" description="Helical" evidence="1">
    <location>
        <begin position="243"/>
        <end position="261"/>
    </location>
</feature>
<feature type="transmembrane region" description="Helical" evidence="1">
    <location>
        <begin position="219"/>
        <end position="237"/>
    </location>
</feature>
<evidence type="ECO:0000313" key="5">
    <source>
        <dbReference type="EMBL" id="MDT2370050.1"/>
    </source>
</evidence>
<reference evidence="6 11" key="3">
    <citation type="submission" date="2017-02" db="EMBL/GenBank/DDBJ databases">
        <title>Clonality and virulence of isolates of VRE in Hematopoietic Stem Cell Transplanted (HSCT) patients.</title>
        <authorList>
            <person name="Marchi A.P."/>
            <person name="Martins R.C."/>
            <person name="Marie S.K."/>
            <person name="Levin A.S."/>
            <person name="Costa S.F."/>
        </authorList>
    </citation>
    <scope>NUCLEOTIDE SEQUENCE [LARGE SCALE GENOMIC DNA]</scope>
    <source>
        <strain evidence="6 11">LIM1759</strain>
    </source>
</reference>